<evidence type="ECO:0000313" key="12">
    <source>
        <dbReference type="EMBL" id="SEJ40202.1"/>
    </source>
</evidence>
<evidence type="ECO:0000256" key="7">
    <source>
        <dbReference type="ARBA" id="ARBA00023004"/>
    </source>
</evidence>
<dbReference type="Proteomes" id="UP000199420">
    <property type="component" value="Unassembled WGS sequence"/>
</dbReference>
<dbReference type="InterPro" id="IPR050597">
    <property type="entry name" value="Cytochrome_c_Oxidase_Subunit"/>
</dbReference>
<feature type="binding site" description="covalent" evidence="8">
    <location>
        <position position="69"/>
    </location>
    <ligand>
        <name>heme c</name>
        <dbReference type="ChEBI" id="CHEBI:61717"/>
        <label>1</label>
    </ligand>
</feature>
<dbReference type="Gene3D" id="1.10.760.10">
    <property type="entry name" value="Cytochrome c-like domain"/>
    <property type="match status" value="2"/>
</dbReference>
<feature type="binding site" description="covalent" evidence="8">
    <location>
        <position position="72"/>
    </location>
    <ligand>
        <name>heme c</name>
        <dbReference type="ChEBI" id="CHEBI:61717"/>
        <label>1</label>
    </ligand>
</feature>
<dbReference type="OrthoDB" id="9773456at2"/>
<feature type="binding site" description="axial binding residue" evidence="9">
    <location>
        <position position="168"/>
    </location>
    <ligand>
        <name>heme c</name>
        <dbReference type="ChEBI" id="CHEBI:61717"/>
        <label>2</label>
    </ligand>
    <ligandPart>
        <name>Fe</name>
        <dbReference type="ChEBI" id="CHEBI:18248"/>
    </ligandPart>
</feature>
<dbReference type="PANTHER" id="PTHR33751:SF9">
    <property type="entry name" value="CYTOCHROME C4"/>
    <property type="match status" value="1"/>
</dbReference>
<feature type="binding site" description="covalent" evidence="8">
    <location>
        <position position="164"/>
    </location>
    <ligand>
        <name>heme c</name>
        <dbReference type="ChEBI" id="CHEBI:61717"/>
        <label>2</label>
    </ligand>
</feature>
<feature type="domain" description="Cytochrome c" evidence="11">
    <location>
        <begin position="143"/>
        <end position="245"/>
    </location>
</feature>
<evidence type="ECO:0000256" key="9">
    <source>
        <dbReference type="PIRSR" id="PIRSR000005-2"/>
    </source>
</evidence>
<feature type="domain" description="Cytochrome c" evidence="11">
    <location>
        <begin position="57"/>
        <end position="135"/>
    </location>
</feature>
<keyword evidence="10" id="KW-0732">Signal</keyword>
<dbReference type="InterPro" id="IPR024167">
    <property type="entry name" value="Cytochrome_c4-like"/>
</dbReference>
<evidence type="ECO:0000256" key="10">
    <source>
        <dbReference type="SAM" id="SignalP"/>
    </source>
</evidence>
<feature type="binding site" description="covalent" evidence="8">
    <location>
        <position position="167"/>
    </location>
    <ligand>
        <name>heme c</name>
        <dbReference type="ChEBI" id="CHEBI:61717"/>
        <label>2</label>
    </ligand>
</feature>
<dbReference type="PANTHER" id="PTHR33751">
    <property type="entry name" value="CBB3-TYPE CYTOCHROME C OXIDASE SUBUNIT FIXP"/>
    <property type="match status" value="1"/>
</dbReference>
<evidence type="ECO:0000256" key="6">
    <source>
        <dbReference type="ARBA" id="ARBA00022982"/>
    </source>
</evidence>
<dbReference type="GO" id="GO:0042597">
    <property type="term" value="C:periplasmic space"/>
    <property type="evidence" value="ECO:0007669"/>
    <property type="project" value="UniProtKB-SubCell"/>
</dbReference>
<feature type="binding site" description="axial binding residue" evidence="9">
    <location>
        <position position="112"/>
    </location>
    <ligand>
        <name>heme c</name>
        <dbReference type="ChEBI" id="CHEBI:61717"/>
        <label>1</label>
    </ligand>
    <ligandPart>
        <name>Fe</name>
        <dbReference type="ChEBI" id="CHEBI:18248"/>
    </ligandPart>
</feature>
<dbReference type="InterPro" id="IPR036909">
    <property type="entry name" value="Cyt_c-like_dom_sf"/>
</dbReference>
<dbReference type="EMBL" id="FNYC01000007">
    <property type="protein sequence ID" value="SEJ40202.1"/>
    <property type="molecule type" value="Genomic_DNA"/>
</dbReference>
<comment type="subcellular location">
    <subcellularLocation>
        <location evidence="1">Periplasm</location>
    </subcellularLocation>
</comment>
<gene>
    <name evidence="12" type="ORF">SAMN04487997_3219</name>
</gene>
<protein>
    <submittedName>
        <fullName evidence="12">Cytochrome c553</fullName>
    </submittedName>
</protein>
<evidence type="ECO:0000256" key="2">
    <source>
        <dbReference type="ARBA" id="ARBA00022448"/>
    </source>
</evidence>
<evidence type="ECO:0000256" key="4">
    <source>
        <dbReference type="ARBA" id="ARBA00022723"/>
    </source>
</evidence>
<feature type="binding site" description="axial binding residue" evidence="9">
    <location>
        <position position="73"/>
    </location>
    <ligand>
        <name>heme c</name>
        <dbReference type="ChEBI" id="CHEBI:61717"/>
        <label>1</label>
    </ligand>
    <ligandPart>
        <name>Fe</name>
        <dbReference type="ChEBI" id="CHEBI:18248"/>
    </ligandPart>
</feature>
<evidence type="ECO:0000256" key="8">
    <source>
        <dbReference type="PIRSR" id="PIRSR000005-1"/>
    </source>
</evidence>
<name>A0A1H6YSG4_9GAMM</name>
<accession>A0A1H6YSG4</accession>
<sequence length="245" mass="25113">MNRPLLPLLSAAVLGWAASAGHAQAQANATPAASAAAPATASSATFLDLRGQPPIQGDAVAGAGKAAVCTACHGPQGIAVAPNFPNLAGQSATYLYVQLEQFHHGQRKDPVMTGQAAPLSDTDMRDLASHFASLPPKPSGQADAGSRGAQVFLAGDPARGIPPCQGCHGSDALGSRAQPTNAPHPPWSTIPRLRGQSAIYLTKRLNDFRSQRIRPGSSNTRVMEGVAGTLDDADVQALAAYLSSL</sequence>
<dbReference type="RefSeq" id="WP_091339981.1">
    <property type="nucleotide sequence ID" value="NZ_FNYC01000007.1"/>
</dbReference>
<dbReference type="Pfam" id="PF00034">
    <property type="entry name" value="Cytochrom_C"/>
    <property type="match status" value="2"/>
</dbReference>
<keyword evidence="2" id="KW-0813">Transport</keyword>
<evidence type="ECO:0000259" key="11">
    <source>
        <dbReference type="PROSITE" id="PS51007"/>
    </source>
</evidence>
<proteinExistence type="predicted"/>
<dbReference type="PROSITE" id="PS51007">
    <property type="entry name" value="CYTC"/>
    <property type="match status" value="2"/>
</dbReference>
<evidence type="ECO:0000313" key="13">
    <source>
        <dbReference type="Proteomes" id="UP000199420"/>
    </source>
</evidence>
<keyword evidence="5" id="KW-0574">Periplasm</keyword>
<dbReference type="PIRSF" id="PIRSF000005">
    <property type="entry name" value="Cytochrome_c4"/>
    <property type="match status" value="1"/>
</dbReference>
<keyword evidence="7 9" id="KW-0408">Iron</keyword>
<reference evidence="12 13" key="1">
    <citation type="submission" date="2016-10" db="EMBL/GenBank/DDBJ databases">
        <authorList>
            <person name="de Groot N.N."/>
        </authorList>
    </citation>
    <scope>NUCLEOTIDE SEQUENCE [LARGE SCALE GENOMIC DNA]</scope>
    <source>
        <strain evidence="12 13">DSM 26515</strain>
    </source>
</reference>
<dbReference type="GO" id="GO:0005506">
    <property type="term" value="F:iron ion binding"/>
    <property type="evidence" value="ECO:0007669"/>
    <property type="project" value="InterPro"/>
</dbReference>
<dbReference type="InterPro" id="IPR009056">
    <property type="entry name" value="Cyt_c-like_dom"/>
</dbReference>
<evidence type="ECO:0000256" key="5">
    <source>
        <dbReference type="ARBA" id="ARBA00022764"/>
    </source>
</evidence>
<keyword evidence="3 8" id="KW-0349">Heme</keyword>
<dbReference type="GO" id="GO:0020037">
    <property type="term" value="F:heme binding"/>
    <property type="evidence" value="ECO:0007669"/>
    <property type="project" value="InterPro"/>
</dbReference>
<feature type="binding site" description="axial binding residue" evidence="9">
    <location>
        <position position="223"/>
    </location>
    <ligand>
        <name>heme c</name>
        <dbReference type="ChEBI" id="CHEBI:61717"/>
        <label>2</label>
    </ligand>
    <ligandPart>
        <name>Fe</name>
        <dbReference type="ChEBI" id="CHEBI:18248"/>
    </ligandPart>
</feature>
<organism evidence="12 13">
    <name type="scientific">Frateuria terrea</name>
    <dbReference type="NCBI Taxonomy" id="529704"/>
    <lineage>
        <taxon>Bacteria</taxon>
        <taxon>Pseudomonadati</taxon>
        <taxon>Pseudomonadota</taxon>
        <taxon>Gammaproteobacteria</taxon>
        <taxon>Lysobacterales</taxon>
        <taxon>Rhodanobacteraceae</taxon>
        <taxon>Frateuria</taxon>
    </lineage>
</organism>
<comment type="PTM">
    <text evidence="8">Binds 2 heme c groups covalently per subunit.</text>
</comment>
<keyword evidence="13" id="KW-1185">Reference proteome</keyword>
<dbReference type="SUPFAM" id="SSF46626">
    <property type="entry name" value="Cytochrome c"/>
    <property type="match status" value="2"/>
</dbReference>
<keyword evidence="4 9" id="KW-0479">Metal-binding</keyword>
<dbReference type="STRING" id="529704.SAMN02927913_3463"/>
<feature type="chain" id="PRO_5011559289" evidence="10">
    <location>
        <begin position="26"/>
        <end position="245"/>
    </location>
</feature>
<dbReference type="AlphaFoldDB" id="A0A1H6YSG4"/>
<evidence type="ECO:0000256" key="3">
    <source>
        <dbReference type="ARBA" id="ARBA00022617"/>
    </source>
</evidence>
<feature type="signal peptide" evidence="10">
    <location>
        <begin position="1"/>
        <end position="25"/>
    </location>
</feature>
<dbReference type="GO" id="GO:0009055">
    <property type="term" value="F:electron transfer activity"/>
    <property type="evidence" value="ECO:0007669"/>
    <property type="project" value="InterPro"/>
</dbReference>
<evidence type="ECO:0000256" key="1">
    <source>
        <dbReference type="ARBA" id="ARBA00004418"/>
    </source>
</evidence>
<keyword evidence="6" id="KW-0249">Electron transport</keyword>